<evidence type="ECO:0000313" key="2">
    <source>
        <dbReference type="Proteomes" id="UP000789342"/>
    </source>
</evidence>
<keyword evidence="2" id="KW-1185">Reference proteome</keyword>
<proteinExistence type="predicted"/>
<sequence length="209" mass="23948">MTSFMKLGNAHGRFKGIRPVLYFSRLHNRDLFTTSKVQLSNNSNETFEDSTYKGLFYHLTNDMTNYLLSFISDPSKVARNEIAIIGWVAAHEKVPKLKLQSFKENKKFEKFLHQVIADNVATADLQLQALAKYQKDGWLNIADARDPPPWGRIPFPEDIFGVVQVRNGKIVPGTYQSMPTHRILTSKGLFILSDPLHRKLLEKLNEICQ</sequence>
<organism evidence="1 2">
    <name type="scientific">Acaulospora morrowiae</name>
    <dbReference type="NCBI Taxonomy" id="94023"/>
    <lineage>
        <taxon>Eukaryota</taxon>
        <taxon>Fungi</taxon>
        <taxon>Fungi incertae sedis</taxon>
        <taxon>Mucoromycota</taxon>
        <taxon>Glomeromycotina</taxon>
        <taxon>Glomeromycetes</taxon>
        <taxon>Diversisporales</taxon>
        <taxon>Acaulosporaceae</taxon>
        <taxon>Acaulospora</taxon>
    </lineage>
</organism>
<dbReference type="AlphaFoldDB" id="A0A9N9AZB0"/>
<gene>
    <name evidence="1" type="ORF">AMORRO_LOCUS5546</name>
</gene>
<protein>
    <submittedName>
        <fullName evidence="1">11298_t:CDS:1</fullName>
    </submittedName>
</protein>
<accession>A0A9N9AZB0</accession>
<dbReference type="OrthoDB" id="5397701at2759"/>
<evidence type="ECO:0000313" key="1">
    <source>
        <dbReference type="EMBL" id="CAG8550409.1"/>
    </source>
</evidence>
<dbReference type="Proteomes" id="UP000789342">
    <property type="component" value="Unassembled WGS sequence"/>
</dbReference>
<dbReference type="EMBL" id="CAJVPV010003374">
    <property type="protein sequence ID" value="CAG8550409.1"/>
    <property type="molecule type" value="Genomic_DNA"/>
</dbReference>
<comment type="caution">
    <text evidence="1">The sequence shown here is derived from an EMBL/GenBank/DDBJ whole genome shotgun (WGS) entry which is preliminary data.</text>
</comment>
<name>A0A9N9AZB0_9GLOM</name>
<reference evidence="1" key="1">
    <citation type="submission" date="2021-06" db="EMBL/GenBank/DDBJ databases">
        <authorList>
            <person name="Kallberg Y."/>
            <person name="Tangrot J."/>
            <person name="Rosling A."/>
        </authorList>
    </citation>
    <scope>NUCLEOTIDE SEQUENCE</scope>
    <source>
        <strain evidence="1">CL551</strain>
    </source>
</reference>
<dbReference type="PANTHER" id="PTHR37331:SF1">
    <property type="entry name" value="YALI0F11671P"/>
    <property type="match status" value="1"/>
</dbReference>
<dbReference type="PANTHER" id="PTHR37331">
    <property type="entry name" value="YALI0F11671P"/>
    <property type="match status" value="1"/>
</dbReference>